<dbReference type="Gene3D" id="3.40.50.720">
    <property type="entry name" value="NAD(P)-binding Rossmann-like Domain"/>
    <property type="match status" value="1"/>
</dbReference>
<dbReference type="AlphaFoldDB" id="A0A2I2KMD3"/>
<dbReference type="FunFam" id="3.40.50.720:FF:000084">
    <property type="entry name" value="Short-chain dehydrogenase reductase"/>
    <property type="match status" value="1"/>
</dbReference>
<keyword evidence="4" id="KW-1185">Reference proteome</keyword>
<dbReference type="PANTHER" id="PTHR24321:SF8">
    <property type="entry name" value="ESTRADIOL 17-BETA-DEHYDROGENASE 8-RELATED"/>
    <property type="match status" value="1"/>
</dbReference>
<evidence type="ECO:0000313" key="4">
    <source>
        <dbReference type="Proteomes" id="UP000234331"/>
    </source>
</evidence>
<evidence type="ECO:0000256" key="2">
    <source>
        <dbReference type="ARBA" id="ARBA00023002"/>
    </source>
</evidence>
<dbReference type="PRINTS" id="PR00081">
    <property type="entry name" value="GDHRDH"/>
</dbReference>
<protein>
    <submittedName>
        <fullName evidence="3">3-oxoacyl-ACP reductase</fullName>
    </submittedName>
</protein>
<dbReference type="Pfam" id="PF13561">
    <property type="entry name" value="adh_short_C2"/>
    <property type="match status" value="1"/>
</dbReference>
<proteinExistence type="inferred from homology"/>
<dbReference type="GO" id="GO:0016491">
    <property type="term" value="F:oxidoreductase activity"/>
    <property type="evidence" value="ECO:0007669"/>
    <property type="project" value="UniProtKB-KW"/>
</dbReference>
<dbReference type="PANTHER" id="PTHR24321">
    <property type="entry name" value="DEHYDROGENASES, SHORT CHAIN"/>
    <property type="match status" value="1"/>
</dbReference>
<keyword evidence="2" id="KW-0560">Oxidoreductase</keyword>
<reference evidence="3 4" key="1">
    <citation type="submission" date="2017-06" db="EMBL/GenBank/DDBJ databases">
        <authorList>
            <person name="Kim H.J."/>
            <person name="Triplett B.A."/>
        </authorList>
    </citation>
    <scope>NUCLEOTIDE SEQUENCE [LARGE SCALE GENOMIC DNA]</scope>
    <source>
        <strain evidence="3">FRACA_ARgP5</strain>
    </source>
</reference>
<dbReference type="RefSeq" id="WP_101830772.1">
    <property type="nucleotide sequence ID" value="NZ_FZMO01000065.1"/>
</dbReference>
<name>A0A2I2KMD3_9ACTN</name>
<gene>
    <name evidence="3" type="ORF">FRACA_1570006</name>
</gene>
<dbReference type="Proteomes" id="UP000234331">
    <property type="component" value="Unassembled WGS sequence"/>
</dbReference>
<dbReference type="EMBL" id="FZMO01000065">
    <property type="protein sequence ID" value="SNQ46813.1"/>
    <property type="molecule type" value="Genomic_DNA"/>
</dbReference>
<dbReference type="PRINTS" id="PR00080">
    <property type="entry name" value="SDRFAMILY"/>
</dbReference>
<comment type="similarity">
    <text evidence="1">Belongs to the short-chain dehydrogenases/reductases (SDR) family.</text>
</comment>
<dbReference type="CDD" id="cd05233">
    <property type="entry name" value="SDR_c"/>
    <property type="match status" value="1"/>
</dbReference>
<evidence type="ECO:0000313" key="3">
    <source>
        <dbReference type="EMBL" id="SNQ46813.1"/>
    </source>
</evidence>
<dbReference type="InterPro" id="IPR002347">
    <property type="entry name" value="SDR_fam"/>
</dbReference>
<dbReference type="InterPro" id="IPR036291">
    <property type="entry name" value="NAD(P)-bd_dom_sf"/>
</dbReference>
<accession>A0A2I2KMD3</accession>
<organism evidence="3 4">
    <name type="scientific">Frankia canadensis</name>
    <dbReference type="NCBI Taxonomy" id="1836972"/>
    <lineage>
        <taxon>Bacteria</taxon>
        <taxon>Bacillati</taxon>
        <taxon>Actinomycetota</taxon>
        <taxon>Actinomycetes</taxon>
        <taxon>Frankiales</taxon>
        <taxon>Frankiaceae</taxon>
        <taxon>Frankia</taxon>
    </lineage>
</organism>
<dbReference type="OrthoDB" id="7064009at2"/>
<sequence>MNEPALPPVSEPKEFAGRVVLVTAAAGKGIGEATAARFAAGGATVIVTDRNEKRTHAVAAELTDLHRHATVVGIPLDVASRESIDAALEQVLAAHGTVDVLVNNAAFNVVAPIFDYDPAVWDQTVDVNLSGPWYLCRRLMPTMRDHRRGVVVNVSTYAPDVGGGGIEAPYAITKGGLNVLTRAIAHEGGPYGIRAVTVAMGVVRGTRFIDQHPEILEMPDSKGVLPWTPTAGDIAETIAFLAGDRARCITGESINVASGTYMRP</sequence>
<evidence type="ECO:0000256" key="1">
    <source>
        <dbReference type="ARBA" id="ARBA00006484"/>
    </source>
</evidence>
<dbReference type="SUPFAM" id="SSF51735">
    <property type="entry name" value="NAD(P)-binding Rossmann-fold domains"/>
    <property type="match status" value="1"/>
</dbReference>